<dbReference type="Gene3D" id="3.90.550.10">
    <property type="entry name" value="Spore Coat Polysaccharide Biosynthesis Protein SpsA, Chain A"/>
    <property type="match status" value="1"/>
</dbReference>
<feature type="binding site" evidence="8">
    <location>
        <position position="24"/>
    </location>
    <ligand>
        <name>GTP</name>
        <dbReference type="ChEBI" id="CHEBI:37565"/>
    </ligand>
</feature>
<comment type="function">
    <text evidence="8">Transfers a GMP moiety from GTP to Mo-molybdopterin (Mo-MPT) cofactor (Moco or molybdenum cofactor) to form Mo-molybdopterin guanine dinucleotide (Mo-MGD) cofactor.</text>
</comment>
<keyword evidence="6 8" id="KW-0342">GTP-binding</keyword>
<comment type="subunit">
    <text evidence="8">Monomer.</text>
</comment>
<comment type="caution">
    <text evidence="10">The sequence shown here is derived from an EMBL/GenBank/DDBJ whole genome shotgun (WGS) entry which is preliminary data.</text>
</comment>
<feature type="binding site" evidence="8">
    <location>
        <position position="70"/>
    </location>
    <ligand>
        <name>GTP</name>
        <dbReference type="ChEBI" id="CHEBI:37565"/>
    </ligand>
</feature>
<dbReference type="InterPro" id="IPR013482">
    <property type="entry name" value="Molybde_CF_guanTrfase"/>
</dbReference>
<evidence type="ECO:0000313" key="10">
    <source>
        <dbReference type="EMBL" id="RVU29193.1"/>
    </source>
</evidence>
<comment type="caution">
    <text evidence="8">Lacks conserved residue(s) required for the propagation of feature annotation.</text>
</comment>
<evidence type="ECO:0000256" key="2">
    <source>
        <dbReference type="ARBA" id="ARBA00022679"/>
    </source>
</evidence>
<comment type="subcellular location">
    <subcellularLocation>
        <location evidence="8">Cytoplasm</location>
    </subcellularLocation>
</comment>
<comment type="domain">
    <text evidence="8">The N-terminal domain determines nucleotide recognition and specific binding, while the C-terminal domain determines the specific binding to the target protein.</text>
</comment>
<evidence type="ECO:0000256" key="3">
    <source>
        <dbReference type="ARBA" id="ARBA00022723"/>
    </source>
</evidence>
<proteinExistence type="inferred from homology"/>
<keyword evidence="10" id="KW-0548">Nucleotidyltransferase</keyword>
<dbReference type="GO" id="GO:0005737">
    <property type="term" value="C:cytoplasm"/>
    <property type="evidence" value="ECO:0007669"/>
    <property type="project" value="UniProtKB-SubCell"/>
</dbReference>
<dbReference type="InterPro" id="IPR025877">
    <property type="entry name" value="MobA-like_NTP_Trfase"/>
</dbReference>
<name>A0A437Q434_9GAMM</name>
<dbReference type="EC" id="2.7.7.77" evidence="8"/>
<sequence>MKQRPLTGVILAGGMGLRVGGVDKGLMELDGAPLVQYAVELIKPYVDATVIIANRSLSAYEQFAHFVYTDKDAGYEGPLVAMATALQHSTTEWNLFLPCDTPYLSNAIIEALIAASHTHLDANVVVAHDEVRLQPLVCLVHKRTLPSLERFLSEGGRKVASWQFSQNCEVVQIVGQQSAFRNLNTPDDFC</sequence>
<comment type="cofactor">
    <cofactor evidence="8">
        <name>Mg(2+)</name>
        <dbReference type="ChEBI" id="CHEBI:18420"/>
    </cofactor>
</comment>
<dbReference type="Pfam" id="PF12804">
    <property type="entry name" value="NTP_transf_3"/>
    <property type="match status" value="1"/>
</dbReference>
<dbReference type="PANTHER" id="PTHR19136">
    <property type="entry name" value="MOLYBDENUM COFACTOR GUANYLYLTRANSFERASE"/>
    <property type="match status" value="1"/>
</dbReference>
<dbReference type="GO" id="GO:0046872">
    <property type="term" value="F:metal ion binding"/>
    <property type="evidence" value="ECO:0007669"/>
    <property type="project" value="UniProtKB-KW"/>
</dbReference>
<evidence type="ECO:0000256" key="5">
    <source>
        <dbReference type="ARBA" id="ARBA00022842"/>
    </source>
</evidence>
<keyword evidence="5 8" id="KW-0460">Magnesium</keyword>
<gene>
    <name evidence="8 10" type="primary">mobA</name>
    <name evidence="10" type="ORF">EOE65_17335</name>
</gene>
<dbReference type="RefSeq" id="WP_127696084.1">
    <property type="nucleotide sequence ID" value="NZ_SACQ01000013.1"/>
</dbReference>
<keyword evidence="3 8" id="KW-0479">Metal-binding</keyword>
<feature type="domain" description="MobA-like NTP transferase" evidence="9">
    <location>
        <begin position="8"/>
        <end position="160"/>
    </location>
</feature>
<dbReference type="InterPro" id="IPR029044">
    <property type="entry name" value="Nucleotide-diphossugar_trans"/>
</dbReference>
<evidence type="ECO:0000256" key="6">
    <source>
        <dbReference type="ARBA" id="ARBA00023134"/>
    </source>
</evidence>
<feature type="binding site" evidence="8">
    <location>
        <position position="100"/>
    </location>
    <ligand>
        <name>GTP</name>
        <dbReference type="ChEBI" id="CHEBI:37565"/>
    </ligand>
</feature>
<keyword evidence="7 8" id="KW-0501">Molybdenum cofactor biosynthesis</keyword>
<evidence type="ECO:0000259" key="9">
    <source>
        <dbReference type="Pfam" id="PF12804"/>
    </source>
</evidence>
<organism evidence="10 11">
    <name type="scientific">Neptunomonas marina</name>
    <dbReference type="NCBI Taxonomy" id="1815562"/>
    <lineage>
        <taxon>Bacteria</taxon>
        <taxon>Pseudomonadati</taxon>
        <taxon>Pseudomonadota</taxon>
        <taxon>Gammaproteobacteria</taxon>
        <taxon>Oceanospirillales</taxon>
        <taxon>Oceanospirillaceae</taxon>
        <taxon>Neptunomonas</taxon>
    </lineage>
</organism>
<dbReference type="PANTHER" id="PTHR19136:SF81">
    <property type="entry name" value="MOLYBDENUM COFACTOR GUANYLYLTRANSFERASE"/>
    <property type="match status" value="1"/>
</dbReference>
<keyword evidence="2 8" id="KW-0808">Transferase</keyword>
<dbReference type="EMBL" id="SACQ01000013">
    <property type="protein sequence ID" value="RVU29193.1"/>
    <property type="molecule type" value="Genomic_DNA"/>
</dbReference>
<comment type="catalytic activity">
    <reaction evidence="8">
        <text>Mo-molybdopterin + GTP + H(+) = Mo-molybdopterin guanine dinucleotide + diphosphate</text>
        <dbReference type="Rhea" id="RHEA:34243"/>
        <dbReference type="ChEBI" id="CHEBI:15378"/>
        <dbReference type="ChEBI" id="CHEBI:33019"/>
        <dbReference type="ChEBI" id="CHEBI:37565"/>
        <dbReference type="ChEBI" id="CHEBI:71302"/>
        <dbReference type="ChEBI" id="CHEBI:71310"/>
        <dbReference type="EC" id="2.7.7.77"/>
    </reaction>
</comment>
<accession>A0A437Q434</accession>
<dbReference type="HAMAP" id="MF_00316">
    <property type="entry name" value="MobA"/>
    <property type="match status" value="1"/>
</dbReference>
<keyword evidence="1 8" id="KW-0963">Cytoplasm</keyword>
<evidence type="ECO:0000313" key="11">
    <source>
        <dbReference type="Proteomes" id="UP000282818"/>
    </source>
</evidence>
<feature type="binding site" evidence="8">
    <location>
        <begin position="11"/>
        <end position="13"/>
    </location>
    <ligand>
        <name>GTP</name>
        <dbReference type="ChEBI" id="CHEBI:37565"/>
    </ligand>
</feature>
<dbReference type="GO" id="GO:0061603">
    <property type="term" value="F:molybdenum cofactor guanylyltransferase activity"/>
    <property type="evidence" value="ECO:0007669"/>
    <property type="project" value="UniProtKB-EC"/>
</dbReference>
<dbReference type="CDD" id="cd02503">
    <property type="entry name" value="MobA"/>
    <property type="match status" value="1"/>
</dbReference>
<dbReference type="GO" id="GO:0005525">
    <property type="term" value="F:GTP binding"/>
    <property type="evidence" value="ECO:0007669"/>
    <property type="project" value="UniProtKB-UniRule"/>
</dbReference>
<dbReference type="GO" id="GO:1902758">
    <property type="term" value="P:bis(molybdopterin guanine dinucleotide)molybdenum biosynthetic process"/>
    <property type="evidence" value="ECO:0007669"/>
    <property type="project" value="TreeGrafter"/>
</dbReference>
<evidence type="ECO:0000256" key="7">
    <source>
        <dbReference type="ARBA" id="ARBA00023150"/>
    </source>
</evidence>
<dbReference type="NCBIfam" id="TIGR02665">
    <property type="entry name" value="molyb_mobA"/>
    <property type="match status" value="1"/>
</dbReference>
<evidence type="ECO:0000256" key="4">
    <source>
        <dbReference type="ARBA" id="ARBA00022741"/>
    </source>
</evidence>
<feature type="binding site" evidence="8">
    <location>
        <position position="100"/>
    </location>
    <ligand>
        <name>Mg(2+)</name>
        <dbReference type="ChEBI" id="CHEBI:18420"/>
    </ligand>
</feature>
<keyword evidence="4 8" id="KW-0547">Nucleotide-binding</keyword>
<protein>
    <recommendedName>
        <fullName evidence="8">Molybdenum cofactor guanylyltransferase</fullName>
        <shortName evidence="8">MoCo guanylyltransferase</shortName>
        <ecNumber evidence="8">2.7.7.77</ecNumber>
    </recommendedName>
    <alternativeName>
        <fullName evidence="8">GTP:molybdopterin guanylyltransferase</fullName>
    </alternativeName>
    <alternativeName>
        <fullName evidence="8">Mo-MPT guanylyltransferase</fullName>
    </alternativeName>
    <alternativeName>
        <fullName evidence="8">Molybdopterin guanylyltransferase</fullName>
    </alternativeName>
    <alternativeName>
        <fullName evidence="8">Molybdopterin-guanine dinucleotide synthase</fullName>
        <shortName evidence="8">MGD synthase</shortName>
    </alternativeName>
</protein>
<dbReference type="AlphaFoldDB" id="A0A437Q434"/>
<evidence type="ECO:0000256" key="8">
    <source>
        <dbReference type="HAMAP-Rule" id="MF_00316"/>
    </source>
</evidence>
<evidence type="ECO:0000256" key="1">
    <source>
        <dbReference type="ARBA" id="ARBA00022490"/>
    </source>
</evidence>
<dbReference type="SUPFAM" id="SSF53448">
    <property type="entry name" value="Nucleotide-diphospho-sugar transferases"/>
    <property type="match status" value="1"/>
</dbReference>
<dbReference type="Proteomes" id="UP000282818">
    <property type="component" value="Unassembled WGS sequence"/>
</dbReference>
<reference evidence="10 11" key="1">
    <citation type="submission" date="2019-01" db="EMBL/GenBank/DDBJ databases">
        <authorList>
            <person name="Chen W.-M."/>
        </authorList>
    </citation>
    <scope>NUCLEOTIDE SEQUENCE [LARGE SCALE GENOMIC DNA]</scope>
    <source>
        <strain evidence="10 11">HPM-16</strain>
    </source>
</reference>
<keyword evidence="11" id="KW-1185">Reference proteome</keyword>
<comment type="similarity">
    <text evidence="8">Belongs to the MobA family.</text>
</comment>